<comment type="catalytic activity">
    <reaction evidence="13">
        <text>[GlcNAc-(1-&gt;4)-Mur2Ac(oyl-L-Ala-gamma-D-Glu-L-Lys-D-Ala-D-Ala)](n)-di-trans,octa-cis-undecaprenyl diphosphate + beta-D-GlcNAc-(1-&gt;4)-Mur2Ac(oyl-L-Ala-gamma-D-Glu-L-Lys-D-Ala-D-Ala)-di-trans,octa-cis-undecaprenyl diphosphate = [GlcNAc-(1-&gt;4)-Mur2Ac(oyl-L-Ala-gamma-D-Glu-L-Lys-D-Ala-D-Ala)](n+1)-di-trans,octa-cis-undecaprenyl diphosphate + di-trans,octa-cis-undecaprenyl diphosphate + H(+)</text>
        <dbReference type="Rhea" id="RHEA:23708"/>
        <dbReference type="Rhea" id="RHEA-COMP:9602"/>
        <dbReference type="Rhea" id="RHEA-COMP:9603"/>
        <dbReference type="ChEBI" id="CHEBI:15378"/>
        <dbReference type="ChEBI" id="CHEBI:58405"/>
        <dbReference type="ChEBI" id="CHEBI:60033"/>
        <dbReference type="ChEBI" id="CHEBI:78435"/>
        <dbReference type="EC" id="2.4.99.28"/>
    </reaction>
</comment>
<evidence type="ECO:0000259" key="17">
    <source>
        <dbReference type="Pfam" id="PF00912"/>
    </source>
</evidence>
<dbReference type="PANTHER" id="PTHR32282">
    <property type="entry name" value="BINDING PROTEIN TRANSPEPTIDASE, PUTATIVE-RELATED"/>
    <property type="match status" value="1"/>
</dbReference>
<feature type="compositionally biased region" description="Basic and acidic residues" evidence="14">
    <location>
        <begin position="710"/>
        <end position="740"/>
    </location>
</feature>
<dbReference type="SUPFAM" id="SSF56601">
    <property type="entry name" value="beta-lactamase/transpeptidase-like"/>
    <property type="match status" value="1"/>
</dbReference>
<keyword evidence="9" id="KW-0573">Peptidoglycan synthesis</keyword>
<feature type="compositionally biased region" description="Basic and acidic residues" evidence="14">
    <location>
        <begin position="685"/>
        <end position="699"/>
    </location>
</feature>
<gene>
    <name evidence="18" type="ORF">BK816_08920</name>
</gene>
<protein>
    <submittedName>
        <fullName evidence="18">Uncharacterized protein</fullName>
    </submittedName>
</protein>
<comment type="catalytic activity">
    <reaction evidence="12">
        <text>Preferential cleavage: (Ac)2-L-Lys-D-Ala-|-D-Ala. Also transpeptidation of peptidyl-alanyl moieties that are N-acyl substituents of D-alanine.</text>
        <dbReference type="EC" id="3.4.16.4"/>
    </reaction>
</comment>
<dbReference type="SUPFAM" id="SSF53955">
    <property type="entry name" value="Lysozyme-like"/>
    <property type="match status" value="1"/>
</dbReference>
<dbReference type="GO" id="GO:0030288">
    <property type="term" value="C:outer membrane-bounded periplasmic space"/>
    <property type="evidence" value="ECO:0007669"/>
    <property type="project" value="TreeGrafter"/>
</dbReference>
<dbReference type="Proteomes" id="UP000176288">
    <property type="component" value="Chromosome"/>
</dbReference>
<keyword evidence="15" id="KW-0812">Transmembrane</keyword>
<sequence>MSNTNSQQQNLNVPPPPPPSRRAVNAQKEAKAPKPRRPWYQRLGFIFLWLLFFGIIFAGIVFIASYVMIKVPEVDDAVRSQRTTVFYSDGTSEIGSLSEIDRTIIDTNQIPKYVGQAVVASEDRTFFENNGVDVKGIVRALINNLQGKPRQGASTLTQQYVENYYTGDEGGYVGKYREAILALKINQNQTKQEILNNYLNTIYFGRNSYGIEAAAQAYFGKSAKDLSISEAALIAGIIPAPSKWDPAKNLEQAQKRWKRVISLMAEDHWITEAQANEAVFPKFLENTSRARRAGNSGYLLDQVSKELVNAGIKESDLATAGYQIFTTIDKPRQEEMARTVMDMPEGHAPNLHVAMIAVDNKTGSIVAEYPGSNYGESQRNRVTEDTLNAGSTFKVFGLLSALENGKTIYSRVSGSSPASFKNYPGYHPTNFGGISFGMVTLRKATEYSINTAFLRMNNLIGPEKTKEMAIRMGIPENTPGLDNYLPNVLGTASVHPIDLARAYATLGNYGQQPTIHMVREVKNSSGDVVYTGPTSTKEVIDPQVAKNALVAMRDVVESGSGEKARLGNGWQVAGKTGTSQDNRSALFAGITPKWTTVVGLYQVGPGGTQEEITPFGGYKEITGGSIPAEMWHTFMADALGEEEGQKFEKPDSWNSNLKVKPRGESEKADEKSDQKQQDNDDEDEPAPKKPEPKEEKSEDQQPAPAPAPAPKDEQKAPSEPAPKEPVKEEPKAPEQPKSEPQKPSVQSGKNAKTGEQKSNKQPATEPQKPSVQSGKNAKTGDDPKKP</sequence>
<keyword evidence="15" id="KW-1133">Transmembrane helix</keyword>
<evidence type="ECO:0000256" key="8">
    <source>
        <dbReference type="ARBA" id="ARBA00022960"/>
    </source>
</evidence>
<feature type="transmembrane region" description="Helical" evidence="15">
    <location>
        <begin position="43"/>
        <end position="69"/>
    </location>
</feature>
<dbReference type="GO" id="GO:0009002">
    <property type="term" value="F:serine-type D-Ala-D-Ala carboxypeptidase activity"/>
    <property type="evidence" value="ECO:0007669"/>
    <property type="project" value="UniProtKB-EC"/>
</dbReference>
<dbReference type="Gene3D" id="3.40.710.10">
    <property type="entry name" value="DD-peptidase/beta-lactamase superfamily"/>
    <property type="match status" value="1"/>
</dbReference>
<keyword evidence="11" id="KW-0961">Cell wall biogenesis/degradation</keyword>
<keyword evidence="10" id="KW-0511">Multifunctional enzyme</keyword>
<evidence type="ECO:0000256" key="4">
    <source>
        <dbReference type="ARBA" id="ARBA00022670"/>
    </source>
</evidence>
<evidence type="ECO:0000256" key="15">
    <source>
        <dbReference type="SAM" id="Phobius"/>
    </source>
</evidence>
<proteinExistence type="inferred from homology"/>
<dbReference type="EMBL" id="CP017812">
    <property type="protein sequence ID" value="AOZ73379.1"/>
    <property type="molecule type" value="Genomic_DNA"/>
</dbReference>
<comment type="similarity">
    <text evidence="1">In the C-terminal section; belongs to the transpeptidase family.</text>
</comment>
<keyword evidence="8" id="KW-0133">Cell shape</keyword>
<evidence type="ECO:0000256" key="6">
    <source>
        <dbReference type="ARBA" id="ARBA00022679"/>
    </source>
</evidence>
<dbReference type="PANTHER" id="PTHR32282:SF33">
    <property type="entry name" value="PEPTIDOGLYCAN GLYCOSYLTRANSFERASE"/>
    <property type="match status" value="1"/>
</dbReference>
<keyword evidence="5" id="KW-0328">Glycosyltransferase</keyword>
<keyword evidence="6" id="KW-0808">Transferase</keyword>
<feature type="region of interest" description="Disordered" evidence="14">
    <location>
        <begin position="643"/>
        <end position="786"/>
    </location>
</feature>
<keyword evidence="15" id="KW-0472">Membrane</keyword>
<dbReference type="STRING" id="1912795.BK816_08920"/>
<dbReference type="Gene3D" id="1.10.3810.10">
    <property type="entry name" value="Biosynthetic peptidoglycan transglycosylase-like"/>
    <property type="match status" value="1"/>
</dbReference>
<evidence type="ECO:0000256" key="9">
    <source>
        <dbReference type="ARBA" id="ARBA00022984"/>
    </source>
</evidence>
<dbReference type="InterPro" id="IPR012338">
    <property type="entry name" value="Beta-lactam/transpept-like"/>
</dbReference>
<keyword evidence="4" id="KW-0645">Protease</keyword>
<evidence type="ECO:0000256" key="10">
    <source>
        <dbReference type="ARBA" id="ARBA00023268"/>
    </source>
</evidence>
<feature type="compositionally biased region" description="Polar residues" evidence="14">
    <location>
        <begin position="1"/>
        <end position="12"/>
    </location>
</feature>
<dbReference type="GO" id="GO:0009252">
    <property type="term" value="P:peptidoglycan biosynthetic process"/>
    <property type="evidence" value="ECO:0007669"/>
    <property type="project" value="UniProtKB-KW"/>
</dbReference>
<evidence type="ECO:0000313" key="18">
    <source>
        <dbReference type="EMBL" id="AOZ73379.1"/>
    </source>
</evidence>
<dbReference type="RefSeq" id="WP_071164842.1">
    <property type="nucleotide sequence ID" value="NZ_CP017812.1"/>
</dbReference>
<keyword evidence="19" id="KW-1185">Reference proteome</keyword>
<dbReference type="OrthoDB" id="9766909at2"/>
<evidence type="ECO:0000313" key="19">
    <source>
        <dbReference type="Proteomes" id="UP000176288"/>
    </source>
</evidence>
<dbReference type="GO" id="GO:0071555">
    <property type="term" value="P:cell wall organization"/>
    <property type="evidence" value="ECO:0007669"/>
    <property type="project" value="UniProtKB-KW"/>
</dbReference>
<evidence type="ECO:0000256" key="1">
    <source>
        <dbReference type="ARBA" id="ARBA00007090"/>
    </source>
</evidence>
<dbReference type="KEGG" id="avu:BK816_08920"/>
<dbReference type="InterPro" id="IPR001460">
    <property type="entry name" value="PCN-bd_Tpept"/>
</dbReference>
<dbReference type="InterPro" id="IPR023346">
    <property type="entry name" value="Lysozyme-like_dom_sf"/>
</dbReference>
<dbReference type="AlphaFoldDB" id="A0A1D9MMG0"/>
<dbReference type="Pfam" id="PF00912">
    <property type="entry name" value="Transgly"/>
    <property type="match status" value="1"/>
</dbReference>
<dbReference type="InterPro" id="IPR050396">
    <property type="entry name" value="Glycosyltr_51/Transpeptidase"/>
</dbReference>
<feature type="region of interest" description="Disordered" evidence="14">
    <location>
        <begin position="1"/>
        <end position="33"/>
    </location>
</feature>
<feature type="domain" description="Penicillin-binding protein transpeptidase" evidence="16">
    <location>
        <begin position="354"/>
        <end position="593"/>
    </location>
</feature>
<accession>A0A1D9MMG0</accession>
<evidence type="ECO:0000256" key="11">
    <source>
        <dbReference type="ARBA" id="ARBA00023316"/>
    </source>
</evidence>
<feature type="domain" description="Glycosyl transferase family 51" evidence="17">
    <location>
        <begin position="94"/>
        <end position="264"/>
    </location>
</feature>
<dbReference type="GO" id="GO:0008360">
    <property type="term" value="P:regulation of cell shape"/>
    <property type="evidence" value="ECO:0007669"/>
    <property type="project" value="UniProtKB-KW"/>
</dbReference>
<comment type="similarity">
    <text evidence="2">In the N-terminal section; belongs to the glycosyltransferase 51 family.</text>
</comment>
<evidence type="ECO:0000256" key="5">
    <source>
        <dbReference type="ARBA" id="ARBA00022676"/>
    </source>
</evidence>
<organism evidence="18 19">
    <name type="scientific">Boudabousia tangfeifanii</name>
    <dbReference type="NCBI Taxonomy" id="1912795"/>
    <lineage>
        <taxon>Bacteria</taxon>
        <taxon>Bacillati</taxon>
        <taxon>Actinomycetota</taxon>
        <taxon>Actinomycetes</taxon>
        <taxon>Actinomycetales</taxon>
        <taxon>Actinomycetaceae</taxon>
        <taxon>Boudabousia</taxon>
    </lineage>
</organism>
<dbReference type="FunFam" id="1.10.3810.10:FF:000001">
    <property type="entry name" value="Penicillin-binding protein 1A"/>
    <property type="match status" value="1"/>
</dbReference>
<evidence type="ECO:0000256" key="2">
    <source>
        <dbReference type="ARBA" id="ARBA00007739"/>
    </source>
</evidence>
<keyword evidence="3" id="KW-0121">Carboxypeptidase</keyword>
<feature type="compositionally biased region" description="Basic and acidic residues" evidence="14">
    <location>
        <begin position="661"/>
        <end position="678"/>
    </location>
</feature>
<dbReference type="Pfam" id="PF00905">
    <property type="entry name" value="Transpeptidase"/>
    <property type="match status" value="1"/>
</dbReference>
<reference evidence="18 19" key="1">
    <citation type="submission" date="2016-10" db="EMBL/GenBank/DDBJ databases">
        <title>Actinomyces aegypiusis sp. nov., isolated from the Aegypius monachus in Qinghai Tibet Plateau China.</title>
        <authorList>
            <person name="Wang Y."/>
        </authorList>
    </citation>
    <scope>NUCLEOTIDE SEQUENCE [LARGE SCALE GENOMIC DNA]</scope>
    <source>
        <strain evidence="18 19">VUL4_3</strain>
    </source>
</reference>
<dbReference type="GO" id="GO:0008955">
    <property type="term" value="F:peptidoglycan glycosyltransferase activity"/>
    <property type="evidence" value="ECO:0007669"/>
    <property type="project" value="UniProtKB-EC"/>
</dbReference>
<dbReference type="GO" id="GO:0006508">
    <property type="term" value="P:proteolysis"/>
    <property type="evidence" value="ECO:0007669"/>
    <property type="project" value="UniProtKB-KW"/>
</dbReference>
<feature type="compositionally biased region" description="Polar residues" evidence="14">
    <location>
        <begin position="759"/>
        <end position="776"/>
    </location>
</feature>
<evidence type="ECO:0000256" key="14">
    <source>
        <dbReference type="SAM" id="MobiDB-lite"/>
    </source>
</evidence>
<evidence type="ECO:0000256" key="12">
    <source>
        <dbReference type="ARBA" id="ARBA00034000"/>
    </source>
</evidence>
<name>A0A1D9MMG0_9ACTO</name>
<dbReference type="InterPro" id="IPR001264">
    <property type="entry name" value="Glyco_trans_51"/>
</dbReference>
<evidence type="ECO:0000256" key="3">
    <source>
        <dbReference type="ARBA" id="ARBA00022645"/>
    </source>
</evidence>
<evidence type="ECO:0000256" key="13">
    <source>
        <dbReference type="ARBA" id="ARBA00049902"/>
    </source>
</evidence>
<evidence type="ECO:0000259" key="16">
    <source>
        <dbReference type="Pfam" id="PF00905"/>
    </source>
</evidence>
<evidence type="ECO:0000256" key="7">
    <source>
        <dbReference type="ARBA" id="ARBA00022801"/>
    </source>
</evidence>
<keyword evidence="7" id="KW-0378">Hydrolase</keyword>
<dbReference type="InterPro" id="IPR036950">
    <property type="entry name" value="PBP_transglycosylase"/>
</dbReference>
<dbReference type="GO" id="GO:0008658">
    <property type="term" value="F:penicillin binding"/>
    <property type="evidence" value="ECO:0007669"/>
    <property type="project" value="InterPro"/>
</dbReference>